<dbReference type="Proteomes" id="UP000252139">
    <property type="component" value="Unassembled WGS sequence"/>
</dbReference>
<dbReference type="EMBL" id="PJQL01000055">
    <property type="protein sequence ID" value="RCI00538.1"/>
    <property type="molecule type" value="Genomic_DNA"/>
</dbReference>
<protein>
    <submittedName>
        <fullName evidence="1">Uncharacterized protein</fullName>
    </submittedName>
</protein>
<sequence>MSEKKRSLSFENEDPKRQRRFTLDVAADNQFLLEDYFSLAIVLLDPTKIFIFKERKDEYIHMLAKHAAKLAHGNLLNTIERILCLVDSNTSDQELDLLLTKVENIDKEREYAFITCTIQCLKNKTSRIDDIIRSRLDSRSLLQQVLFYDVRFARLLPLFHVLFNHDSSMITTPSYENGSSASYKSSSMIGTIANPQGTFSYSSSFDDFISRIPDTNYDEPHDMQEFSIISATMDSDDNITDDTTTQKESRQEFSVAENEKTTLYYNDLILDEIKVGENVLDDSVKASIIQHLKTNKPNVWEKIVNYEPVDIDECYEGLEYKKGVLRAFLDEFVNCVTRMFMQSKQN</sequence>
<reference evidence="1 2" key="1">
    <citation type="journal article" date="2018" name="G3 (Bethesda)">
        <title>Phylogenetic and Phylogenomic Definition of Rhizopus Species.</title>
        <authorList>
            <person name="Gryganskyi A.P."/>
            <person name="Golan J."/>
            <person name="Dolatabadi S."/>
            <person name="Mondo S."/>
            <person name="Robb S."/>
            <person name="Idnurm A."/>
            <person name="Muszewska A."/>
            <person name="Steczkiewicz K."/>
            <person name="Masonjones S."/>
            <person name="Liao H.L."/>
            <person name="Gajdeczka M.T."/>
            <person name="Anike F."/>
            <person name="Vuek A."/>
            <person name="Anishchenko I.M."/>
            <person name="Voigt K."/>
            <person name="de Hoog G.S."/>
            <person name="Smith M.E."/>
            <person name="Heitman J."/>
            <person name="Vilgalys R."/>
            <person name="Stajich J.E."/>
        </authorList>
    </citation>
    <scope>NUCLEOTIDE SEQUENCE [LARGE SCALE GENOMIC DNA]</scope>
    <source>
        <strain evidence="1 2">CBS 357.93</strain>
    </source>
</reference>
<evidence type="ECO:0000313" key="2">
    <source>
        <dbReference type="Proteomes" id="UP000252139"/>
    </source>
</evidence>
<comment type="caution">
    <text evidence="1">The sequence shown here is derived from an EMBL/GenBank/DDBJ whole genome shotgun (WGS) entry which is preliminary data.</text>
</comment>
<gene>
    <name evidence="1" type="ORF">CU097_015786</name>
</gene>
<dbReference type="AlphaFoldDB" id="A0A367KEC5"/>
<evidence type="ECO:0000313" key="1">
    <source>
        <dbReference type="EMBL" id="RCI00538.1"/>
    </source>
</evidence>
<proteinExistence type="predicted"/>
<organism evidence="1 2">
    <name type="scientific">Rhizopus azygosporus</name>
    <name type="common">Rhizopus microsporus var. azygosporus</name>
    <dbReference type="NCBI Taxonomy" id="86630"/>
    <lineage>
        <taxon>Eukaryota</taxon>
        <taxon>Fungi</taxon>
        <taxon>Fungi incertae sedis</taxon>
        <taxon>Mucoromycota</taxon>
        <taxon>Mucoromycotina</taxon>
        <taxon>Mucoromycetes</taxon>
        <taxon>Mucorales</taxon>
        <taxon>Mucorineae</taxon>
        <taxon>Rhizopodaceae</taxon>
        <taxon>Rhizopus</taxon>
    </lineage>
</organism>
<accession>A0A367KEC5</accession>
<name>A0A367KEC5_RHIAZ</name>
<keyword evidence="2" id="KW-1185">Reference proteome</keyword>
<dbReference type="OrthoDB" id="5576441at2759"/>